<accession>A0A517TRX5</accession>
<dbReference type="Proteomes" id="UP000317909">
    <property type="component" value="Chromosome"/>
</dbReference>
<evidence type="ECO:0000256" key="1">
    <source>
        <dbReference type="SAM" id="Phobius"/>
    </source>
</evidence>
<proteinExistence type="predicted"/>
<keyword evidence="3" id="KW-1185">Reference proteome</keyword>
<name>A0A517TRX5_9BACT</name>
<dbReference type="AlphaFoldDB" id="A0A517TRX5"/>
<reference evidence="2 3" key="1">
    <citation type="submission" date="2019-02" db="EMBL/GenBank/DDBJ databases">
        <title>Deep-cultivation of Planctomycetes and their phenomic and genomic characterization uncovers novel biology.</title>
        <authorList>
            <person name="Wiegand S."/>
            <person name="Jogler M."/>
            <person name="Boedeker C."/>
            <person name="Pinto D."/>
            <person name="Vollmers J."/>
            <person name="Rivas-Marin E."/>
            <person name="Kohn T."/>
            <person name="Peeters S.H."/>
            <person name="Heuer A."/>
            <person name="Rast P."/>
            <person name="Oberbeckmann S."/>
            <person name="Bunk B."/>
            <person name="Jeske O."/>
            <person name="Meyerdierks A."/>
            <person name="Storesund J.E."/>
            <person name="Kallscheuer N."/>
            <person name="Luecker S."/>
            <person name="Lage O.M."/>
            <person name="Pohl T."/>
            <person name="Merkel B.J."/>
            <person name="Hornburger P."/>
            <person name="Mueller R.-W."/>
            <person name="Bruemmer F."/>
            <person name="Labrenz M."/>
            <person name="Spormann A.M."/>
            <person name="Op den Camp H."/>
            <person name="Overmann J."/>
            <person name="Amann R."/>
            <person name="Jetten M.S.M."/>
            <person name="Mascher T."/>
            <person name="Medema M.H."/>
            <person name="Devos D.P."/>
            <person name="Kaster A.-K."/>
            <person name="Ovreas L."/>
            <person name="Rohde M."/>
            <person name="Galperin M.Y."/>
            <person name="Jogler C."/>
        </authorList>
    </citation>
    <scope>NUCLEOTIDE SEQUENCE [LARGE SCALE GENOMIC DNA]</scope>
    <source>
        <strain evidence="2 3">I41</strain>
    </source>
</reference>
<protein>
    <submittedName>
        <fullName evidence="2">Uncharacterized protein</fullName>
    </submittedName>
</protein>
<keyword evidence="1" id="KW-0472">Membrane</keyword>
<sequence>MRIYHQDTKDTKTHQENKKRRGFKLNLSVFLPSISSCIPSCVFVPVVSSWFVFLTIAPAAR</sequence>
<feature type="transmembrane region" description="Helical" evidence="1">
    <location>
        <begin position="27"/>
        <end position="53"/>
    </location>
</feature>
<keyword evidence="1" id="KW-0812">Transmembrane</keyword>
<organism evidence="2 3">
    <name type="scientific">Lacipirellula limnantheis</name>
    <dbReference type="NCBI Taxonomy" id="2528024"/>
    <lineage>
        <taxon>Bacteria</taxon>
        <taxon>Pseudomonadati</taxon>
        <taxon>Planctomycetota</taxon>
        <taxon>Planctomycetia</taxon>
        <taxon>Pirellulales</taxon>
        <taxon>Lacipirellulaceae</taxon>
        <taxon>Lacipirellula</taxon>
    </lineage>
</organism>
<evidence type="ECO:0000313" key="3">
    <source>
        <dbReference type="Proteomes" id="UP000317909"/>
    </source>
</evidence>
<dbReference type="KEGG" id="llh:I41_02790"/>
<keyword evidence="1" id="KW-1133">Transmembrane helix</keyword>
<gene>
    <name evidence="2" type="ORF">I41_02790</name>
</gene>
<evidence type="ECO:0000313" key="2">
    <source>
        <dbReference type="EMBL" id="QDT71124.1"/>
    </source>
</evidence>
<dbReference type="EMBL" id="CP036339">
    <property type="protein sequence ID" value="QDT71124.1"/>
    <property type="molecule type" value="Genomic_DNA"/>
</dbReference>